<dbReference type="RefSeq" id="XP_001016253.1">
    <property type="nucleotide sequence ID" value="XM_001016253.2"/>
</dbReference>
<evidence type="ECO:0000313" key="2">
    <source>
        <dbReference type="Proteomes" id="UP000009168"/>
    </source>
</evidence>
<dbReference type="KEGG" id="tet:TTHERM_00125740"/>
<dbReference type="AlphaFoldDB" id="I7LUT5"/>
<dbReference type="InParanoid" id="I7LUT5"/>
<evidence type="ECO:0000313" key="1">
    <source>
        <dbReference type="EMBL" id="EAR96008.1"/>
    </source>
</evidence>
<dbReference type="Proteomes" id="UP000009168">
    <property type="component" value="Unassembled WGS sequence"/>
</dbReference>
<organism evidence="1 2">
    <name type="scientific">Tetrahymena thermophila (strain SB210)</name>
    <dbReference type="NCBI Taxonomy" id="312017"/>
    <lineage>
        <taxon>Eukaryota</taxon>
        <taxon>Sar</taxon>
        <taxon>Alveolata</taxon>
        <taxon>Ciliophora</taxon>
        <taxon>Intramacronucleata</taxon>
        <taxon>Oligohymenophorea</taxon>
        <taxon>Hymenostomatida</taxon>
        <taxon>Tetrahymenina</taxon>
        <taxon>Tetrahymenidae</taxon>
        <taxon>Tetrahymena</taxon>
    </lineage>
</organism>
<reference evidence="2" key="1">
    <citation type="journal article" date="2006" name="PLoS Biol.">
        <title>Macronuclear genome sequence of the ciliate Tetrahymena thermophila, a model eukaryote.</title>
        <authorList>
            <person name="Eisen J.A."/>
            <person name="Coyne R.S."/>
            <person name="Wu M."/>
            <person name="Wu D."/>
            <person name="Thiagarajan M."/>
            <person name="Wortman J.R."/>
            <person name="Badger J.H."/>
            <person name="Ren Q."/>
            <person name="Amedeo P."/>
            <person name="Jones K.M."/>
            <person name="Tallon L.J."/>
            <person name="Delcher A.L."/>
            <person name="Salzberg S.L."/>
            <person name="Silva J.C."/>
            <person name="Haas B.J."/>
            <person name="Majoros W.H."/>
            <person name="Farzad M."/>
            <person name="Carlton J.M."/>
            <person name="Smith R.K. Jr."/>
            <person name="Garg J."/>
            <person name="Pearlman R.E."/>
            <person name="Karrer K.M."/>
            <person name="Sun L."/>
            <person name="Manning G."/>
            <person name="Elde N.C."/>
            <person name="Turkewitz A.P."/>
            <person name="Asai D.J."/>
            <person name="Wilkes D.E."/>
            <person name="Wang Y."/>
            <person name="Cai H."/>
            <person name="Collins K."/>
            <person name="Stewart B.A."/>
            <person name="Lee S.R."/>
            <person name="Wilamowska K."/>
            <person name="Weinberg Z."/>
            <person name="Ruzzo W.L."/>
            <person name="Wloga D."/>
            <person name="Gaertig J."/>
            <person name="Frankel J."/>
            <person name="Tsao C.-C."/>
            <person name="Gorovsky M.A."/>
            <person name="Keeling P.J."/>
            <person name="Waller R.F."/>
            <person name="Patron N.J."/>
            <person name="Cherry J.M."/>
            <person name="Stover N.A."/>
            <person name="Krieger C.J."/>
            <person name="del Toro C."/>
            <person name="Ryder H.F."/>
            <person name="Williamson S.C."/>
            <person name="Barbeau R.A."/>
            <person name="Hamilton E.P."/>
            <person name="Orias E."/>
        </authorList>
    </citation>
    <scope>NUCLEOTIDE SEQUENCE [LARGE SCALE GENOMIC DNA]</scope>
    <source>
        <strain evidence="2">SB210</strain>
    </source>
</reference>
<name>I7LUT5_TETTS</name>
<sequence length="289" mass="33869">MSSSSFSEIKKFFEASNCSECSKKSRCLGKIEYICTHILCKDYLQLVCKSCHEEYHQQKLYSSNKKYIKPIADFLEDLYYHVKVQSDKYELIKVIGKSAFTLLPDNYQNQEEIFALLKDLEKDITVNQLKFYNELFECINNVFMAETQSEQIVNLKKIKQNISYDCCSQFSIINCPPFEDFEMLFCNKLKDSISRKSITAQMIQNFINQRQKKLSNFKSSQNSQKSQILNKVSEIHQECLKDRKEHCKGDNRSSLSSIEDPCMCDEKSPSCDECIDAFEFYNKKLEQVF</sequence>
<protein>
    <submittedName>
        <fullName evidence="1">Uncharacterized protein</fullName>
    </submittedName>
</protein>
<dbReference type="EMBL" id="GG662699">
    <property type="protein sequence ID" value="EAR96008.1"/>
    <property type="molecule type" value="Genomic_DNA"/>
</dbReference>
<keyword evidence="2" id="KW-1185">Reference proteome</keyword>
<proteinExistence type="predicted"/>
<dbReference type="GeneID" id="7842659"/>
<dbReference type="HOGENOM" id="CLU_964678_0_0_1"/>
<accession>I7LUT5</accession>
<gene>
    <name evidence="1" type="ORF">TTHERM_00125740</name>
</gene>